<feature type="binding site" evidence="9">
    <location>
        <position position="38"/>
    </location>
    <ligand>
        <name>NADPH</name>
        <dbReference type="ChEBI" id="CHEBI:57783"/>
    </ligand>
</feature>
<feature type="binding site" evidence="9">
    <location>
        <position position="10"/>
    </location>
    <ligand>
        <name>NADPH</name>
        <dbReference type="ChEBI" id="CHEBI:57783"/>
    </ligand>
</feature>
<dbReference type="PANTHER" id="PTHR30525">
    <property type="entry name" value="1-DEOXY-D-XYLULOSE 5-PHOSPHATE REDUCTOISOMERASE"/>
    <property type="match status" value="1"/>
</dbReference>
<dbReference type="InterPro" id="IPR036169">
    <property type="entry name" value="DXPR_C_sf"/>
</dbReference>
<name>A0ABX9KGA1_9FUSO</name>
<accession>A0ABX9KGA1</accession>
<feature type="binding site" evidence="9">
    <location>
        <position position="13"/>
    </location>
    <ligand>
        <name>NADPH</name>
        <dbReference type="ChEBI" id="CHEBI:57783"/>
    </ligand>
</feature>
<dbReference type="EC" id="1.1.1.267" evidence="9"/>
<evidence type="ECO:0000256" key="3">
    <source>
        <dbReference type="ARBA" id="ARBA00022723"/>
    </source>
</evidence>
<keyword evidence="7 9" id="KW-0414">Isoprene biosynthesis</keyword>
<feature type="binding site" evidence="9">
    <location>
        <position position="148"/>
    </location>
    <ligand>
        <name>1-deoxy-D-xylulose 5-phosphate</name>
        <dbReference type="ChEBI" id="CHEBI:57792"/>
    </ligand>
</feature>
<feature type="binding site" evidence="9">
    <location>
        <position position="213"/>
    </location>
    <ligand>
        <name>1-deoxy-D-xylulose 5-phosphate</name>
        <dbReference type="ChEBI" id="CHEBI:57792"/>
    </ligand>
</feature>
<reference evidence="13 14" key="1">
    <citation type="submission" date="2018-08" db="EMBL/GenBank/DDBJ databases">
        <title>Draft genome sequence of Psychrilyobacter sp. strain SD5 isolated from Black Sea water.</title>
        <authorList>
            <person name="Yadav S."/>
            <person name="Villanueva L."/>
            <person name="Damste J.S.S."/>
        </authorList>
    </citation>
    <scope>NUCLEOTIDE SEQUENCE [LARGE SCALE GENOMIC DNA]</scope>
    <source>
        <strain evidence="13 14">SD5</strain>
    </source>
</reference>
<evidence type="ECO:0000313" key="13">
    <source>
        <dbReference type="EMBL" id="REI40905.1"/>
    </source>
</evidence>
<keyword evidence="6 9" id="KW-0464">Manganese</keyword>
<dbReference type="GO" id="GO:0030604">
    <property type="term" value="F:1-deoxy-D-xylulose-5-phosphate reductoisomerase activity"/>
    <property type="evidence" value="ECO:0007669"/>
    <property type="project" value="UniProtKB-EC"/>
</dbReference>
<dbReference type="InterPro" id="IPR036291">
    <property type="entry name" value="NAD(P)-bd_dom_sf"/>
</dbReference>
<feature type="binding site" evidence="9">
    <location>
        <position position="201"/>
    </location>
    <ligand>
        <name>NADPH</name>
        <dbReference type="ChEBI" id="CHEBI:57783"/>
    </ligand>
</feature>
<dbReference type="NCBIfam" id="NF009114">
    <property type="entry name" value="PRK12464.1"/>
    <property type="match status" value="1"/>
</dbReference>
<feature type="binding site" evidence="9">
    <location>
        <position position="217"/>
    </location>
    <ligand>
        <name>1-deoxy-D-xylulose 5-phosphate</name>
        <dbReference type="ChEBI" id="CHEBI:57792"/>
    </ligand>
</feature>
<feature type="binding site" evidence="9">
    <location>
        <position position="147"/>
    </location>
    <ligand>
        <name>1-deoxy-D-xylulose 5-phosphate</name>
        <dbReference type="ChEBI" id="CHEBI:57792"/>
    </ligand>
</feature>
<proteinExistence type="inferred from homology"/>
<evidence type="ECO:0000313" key="14">
    <source>
        <dbReference type="Proteomes" id="UP000263486"/>
    </source>
</evidence>
<comment type="catalytic activity">
    <reaction evidence="8">
        <text>2-C-methyl-D-erythritol 4-phosphate + NADP(+) = 1-deoxy-D-xylulose 5-phosphate + NADPH + H(+)</text>
        <dbReference type="Rhea" id="RHEA:13717"/>
        <dbReference type="ChEBI" id="CHEBI:15378"/>
        <dbReference type="ChEBI" id="CHEBI:57783"/>
        <dbReference type="ChEBI" id="CHEBI:57792"/>
        <dbReference type="ChEBI" id="CHEBI:58262"/>
        <dbReference type="ChEBI" id="CHEBI:58349"/>
        <dbReference type="EC" id="1.1.1.267"/>
    </reaction>
    <physiologicalReaction direction="right-to-left" evidence="8">
        <dbReference type="Rhea" id="RHEA:13719"/>
    </physiologicalReaction>
</comment>
<gene>
    <name evidence="9" type="primary">dxr</name>
    <name evidence="13" type="ORF">DYH56_09505</name>
</gene>
<evidence type="ECO:0000259" key="10">
    <source>
        <dbReference type="Pfam" id="PF02670"/>
    </source>
</evidence>
<evidence type="ECO:0000256" key="9">
    <source>
        <dbReference type="HAMAP-Rule" id="MF_00183"/>
    </source>
</evidence>
<feature type="binding site" evidence="9">
    <location>
        <position position="217"/>
    </location>
    <ligand>
        <name>Mn(2+)</name>
        <dbReference type="ChEBI" id="CHEBI:29035"/>
    </ligand>
</feature>
<feature type="domain" description="DXP reductoisomerase C-terminal" evidence="12">
    <location>
        <begin position="257"/>
        <end position="374"/>
    </location>
</feature>
<comment type="pathway">
    <text evidence="1 9">Isoprenoid biosynthesis; isopentenyl diphosphate biosynthesis via DXP pathway; isopentenyl diphosphate from 1-deoxy-D-xylulose 5-phosphate: step 1/6.</text>
</comment>
<dbReference type="Pfam" id="PF02670">
    <property type="entry name" value="DXP_reductoisom"/>
    <property type="match status" value="1"/>
</dbReference>
<dbReference type="SUPFAM" id="SSF69055">
    <property type="entry name" value="1-deoxy-D-xylulose-5-phosphate reductoisomerase, C-terminal domain"/>
    <property type="match status" value="1"/>
</dbReference>
<dbReference type="Pfam" id="PF13288">
    <property type="entry name" value="DXPR_C"/>
    <property type="match status" value="1"/>
</dbReference>
<feature type="binding site" evidence="9">
    <location>
        <position position="120"/>
    </location>
    <ligand>
        <name>NADPH</name>
        <dbReference type="ChEBI" id="CHEBI:57783"/>
    </ligand>
</feature>
<organism evidence="13 14">
    <name type="scientific">Psychrilyobacter piezotolerans</name>
    <dbReference type="NCBI Taxonomy" id="2293438"/>
    <lineage>
        <taxon>Bacteria</taxon>
        <taxon>Fusobacteriati</taxon>
        <taxon>Fusobacteriota</taxon>
        <taxon>Fusobacteriia</taxon>
        <taxon>Fusobacteriales</taxon>
        <taxon>Fusobacteriaceae</taxon>
        <taxon>Psychrilyobacter</taxon>
    </lineage>
</organism>
<protein>
    <recommendedName>
        <fullName evidence="9">1-deoxy-D-xylulose 5-phosphate reductoisomerase</fullName>
        <shortName evidence="9">DXP reductoisomerase</shortName>
        <ecNumber evidence="9">1.1.1.267</ecNumber>
    </recommendedName>
    <alternativeName>
        <fullName evidence="9">1-deoxyxylulose-5-phosphate reductoisomerase</fullName>
    </alternativeName>
    <alternativeName>
        <fullName evidence="9">2-C-methyl-D-erythritol 4-phosphate synthase</fullName>
    </alternativeName>
</protein>
<evidence type="ECO:0000256" key="7">
    <source>
        <dbReference type="ARBA" id="ARBA00023229"/>
    </source>
</evidence>
<dbReference type="SUPFAM" id="SSF55347">
    <property type="entry name" value="Glyceraldehyde-3-phosphate dehydrogenase-like, C-terminal domain"/>
    <property type="match status" value="1"/>
</dbReference>
<keyword evidence="4 9" id="KW-0521">NADP</keyword>
<dbReference type="HAMAP" id="MF_00183">
    <property type="entry name" value="DXP_reductoisom"/>
    <property type="match status" value="1"/>
</dbReference>
<evidence type="ECO:0000259" key="11">
    <source>
        <dbReference type="Pfam" id="PF08436"/>
    </source>
</evidence>
<feature type="binding site" evidence="9">
    <location>
        <position position="11"/>
    </location>
    <ligand>
        <name>NADPH</name>
        <dbReference type="ChEBI" id="CHEBI:57783"/>
    </ligand>
</feature>
<feature type="binding site" evidence="9">
    <location>
        <position position="195"/>
    </location>
    <ligand>
        <name>1-deoxy-D-xylulose 5-phosphate</name>
        <dbReference type="ChEBI" id="CHEBI:57792"/>
    </ligand>
</feature>
<dbReference type="InterPro" id="IPR013512">
    <property type="entry name" value="DXP_reductoisomerase_N"/>
</dbReference>
<evidence type="ECO:0000256" key="5">
    <source>
        <dbReference type="ARBA" id="ARBA00023002"/>
    </source>
</evidence>
<evidence type="ECO:0000259" key="12">
    <source>
        <dbReference type="Pfam" id="PF13288"/>
    </source>
</evidence>
<comment type="function">
    <text evidence="9">Catalyzes the NADPH-dependent rearrangement and reduction of 1-deoxy-D-xylulose-5-phosphate (DXP) to 2-C-methyl-D-erythritol 4-phosphate (MEP).</text>
</comment>
<comment type="cofactor">
    <cofactor evidence="9">
        <name>Mg(2+)</name>
        <dbReference type="ChEBI" id="CHEBI:18420"/>
    </cofactor>
    <cofactor evidence="9">
        <name>Mn(2+)</name>
        <dbReference type="ChEBI" id="CHEBI:29035"/>
    </cofactor>
</comment>
<keyword evidence="14" id="KW-1185">Reference proteome</keyword>
<feature type="binding site" evidence="9">
    <location>
        <position position="121"/>
    </location>
    <ligand>
        <name>1-deoxy-D-xylulose 5-phosphate</name>
        <dbReference type="ChEBI" id="CHEBI:57792"/>
    </ligand>
</feature>
<evidence type="ECO:0000256" key="1">
    <source>
        <dbReference type="ARBA" id="ARBA00005094"/>
    </source>
</evidence>
<evidence type="ECO:0000256" key="8">
    <source>
        <dbReference type="ARBA" id="ARBA00048543"/>
    </source>
</evidence>
<dbReference type="SUPFAM" id="SSF51735">
    <property type="entry name" value="NAD(P)-binding Rossmann-fold domains"/>
    <property type="match status" value="1"/>
</dbReference>
<dbReference type="Gene3D" id="3.40.50.720">
    <property type="entry name" value="NAD(P)-binding Rossmann-like Domain"/>
    <property type="match status" value="1"/>
</dbReference>
<feature type="binding site" evidence="9">
    <location>
        <position position="122"/>
    </location>
    <ligand>
        <name>NADPH</name>
        <dbReference type="ChEBI" id="CHEBI:57783"/>
    </ligand>
</feature>
<keyword evidence="9" id="KW-0460">Magnesium</keyword>
<feature type="domain" description="1-deoxy-D-xylulose 5-phosphate reductoisomerase N-terminal" evidence="10">
    <location>
        <begin position="4"/>
        <end position="128"/>
    </location>
</feature>
<dbReference type="NCBIfam" id="TIGR00243">
    <property type="entry name" value="Dxr"/>
    <property type="match status" value="1"/>
</dbReference>
<feature type="binding site" evidence="9">
    <location>
        <position position="12"/>
    </location>
    <ligand>
        <name>NADPH</name>
        <dbReference type="ChEBI" id="CHEBI:57783"/>
    </ligand>
</feature>
<dbReference type="PANTHER" id="PTHR30525:SF0">
    <property type="entry name" value="1-DEOXY-D-XYLULOSE 5-PHOSPHATE REDUCTOISOMERASE, CHLOROPLASTIC"/>
    <property type="match status" value="1"/>
</dbReference>
<dbReference type="EMBL" id="QUAJ01000015">
    <property type="protein sequence ID" value="REI40905.1"/>
    <property type="molecule type" value="Genomic_DNA"/>
</dbReference>
<feature type="binding site" evidence="9">
    <location>
        <position position="208"/>
    </location>
    <ligand>
        <name>1-deoxy-D-xylulose 5-phosphate</name>
        <dbReference type="ChEBI" id="CHEBI:57792"/>
    </ligand>
</feature>
<feature type="binding site" evidence="9">
    <location>
        <position position="214"/>
    </location>
    <ligand>
        <name>1-deoxy-D-xylulose 5-phosphate</name>
        <dbReference type="ChEBI" id="CHEBI:57792"/>
    </ligand>
</feature>
<dbReference type="InterPro" id="IPR003821">
    <property type="entry name" value="DXP_reductoisomerase"/>
</dbReference>
<dbReference type="PIRSF" id="PIRSF006205">
    <property type="entry name" value="Dxp_reductismrs"/>
    <property type="match status" value="1"/>
</dbReference>
<comment type="similarity">
    <text evidence="2 9">Belongs to the DXR family.</text>
</comment>
<dbReference type="InterPro" id="IPR013644">
    <property type="entry name" value="DXP_reductoisomerase_C"/>
</dbReference>
<keyword evidence="5 9" id="KW-0560">Oxidoreductase</keyword>
<feature type="binding site" evidence="9">
    <location>
        <position position="148"/>
    </location>
    <ligand>
        <name>Mn(2+)</name>
        <dbReference type="ChEBI" id="CHEBI:29035"/>
    </ligand>
</feature>
<comment type="caution">
    <text evidence="13">The sequence shown here is derived from an EMBL/GenBank/DDBJ whole genome shotgun (WGS) entry which is preliminary data.</text>
</comment>
<dbReference type="Proteomes" id="UP000263486">
    <property type="component" value="Unassembled WGS sequence"/>
</dbReference>
<dbReference type="Gene3D" id="1.10.1740.10">
    <property type="match status" value="1"/>
</dbReference>
<comment type="caution">
    <text evidence="9">Lacks conserved residue(s) required for the propagation of feature annotation.</text>
</comment>
<keyword evidence="3 9" id="KW-0479">Metal-binding</keyword>
<evidence type="ECO:0000256" key="6">
    <source>
        <dbReference type="ARBA" id="ARBA00023211"/>
    </source>
</evidence>
<feature type="binding site" evidence="9">
    <location>
        <position position="172"/>
    </location>
    <ligand>
        <name>1-deoxy-D-xylulose 5-phosphate</name>
        <dbReference type="ChEBI" id="CHEBI:57792"/>
    </ligand>
</feature>
<feature type="domain" description="1-deoxy-D-xylulose 5-phosphate reductoisomerase C-terminal" evidence="11">
    <location>
        <begin position="142"/>
        <end position="225"/>
    </location>
</feature>
<dbReference type="InterPro" id="IPR026877">
    <property type="entry name" value="DXPR_C"/>
</dbReference>
<sequence>MKNITILGSTGSIGTNALEVIRNKSSEFNVAAMSAHYNHKLLIEQIEEFKPSYVSIGTQNGYEEIVKKYPDLEVYLGNEGLKKLGTLDEADIVLTAVSGAVGIEATIEAIKKEKRIALANKETMVAAGDLINNMLKKYKAEIIPVDSEHSAIYQSLLGGKKDEVNKIIITASGGTFRGKTLEELKDVRVEDALKHPNWSMGKKITIDSSTLCNKGLEVIEAHQLFNVPYDDIEVLVHPQSIIHSMVEFNDMSVIAQLGVPDMKVPIQYAFTYPDRVSNKVLESLDFKTLSSLTFDEVDNEVFKGVEYAYLAGRTGQSMPAVYNAANEIAVDQFINGNIKFLEIYKVIKNTMDNHELHPVNTLEAVIKADSWARKEAARIIKTYVK</sequence>
<evidence type="ECO:0000256" key="4">
    <source>
        <dbReference type="ARBA" id="ARBA00022857"/>
    </source>
</evidence>
<feature type="binding site" evidence="9">
    <location>
        <position position="146"/>
    </location>
    <ligand>
        <name>Mn(2+)</name>
        <dbReference type="ChEBI" id="CHEBI:29035"/>
    </ligand>
</feature>
<evidence type="ECO:0000256" key="2">
    <source>
        <dbReference type="ARBA" id="ARBA00006825"/>
    </source>
</evidence>
<dbReference type="Pfam" id="PF08436">
    <property type="entry name" value="DXP_redisom_C"/>
    <property type="match status" value="1"/>
</dbReference>